<accession>A0A848AM10</accession>
<reference evidence="1 2" key="1">
    <citation type="submission" date="2020-04" db="EMBL/GenBank/DDBJ databases">
        <authorList>
            <person name="Hitch T.C.A."/>
            <person name="Wylensek D."/>
            <person name="Clavel T."/>
        </authorList>
    </citation>
    <scope>NUCLEOTIDE SEQUENCE [LARGE SCALE GENOMIC DNA]</scope>
    <source>
        <strain evidence="1 2">COR2-253-APC-1A</strain>
    </source>
</reference>
<name>A0A848AM10_9BACT</name>
<dbReference type="AlphaFoldDB" id="A0A848AM10"/>
<gene>
    <name evidence="1" type="ORF">HF882_00090</name>
</gene>
<sequence>MNETIYQLADSGGSVRIVVQKKPDGDFIIGISNGKDRPLICQGARETVWNEFESRLPQYLNELKTAAIEAKLNAAEEIPTQDTKTVSGIAAAAPEELEQAELDFGF</sequence>
<proteinExistence type="predicted"/>
<evidence type="ECO:0000313" key="1">
    <source>
        <dbReference type="EMBL" id="NMD84974.1"/>
    </source>
</evidence>
<dbReference type="RefSeq" id="WP_168961098.1">
    <property type="nucleotide sequence ID" value="NZ_JABAEW010000001.1"/>
</dbReference>
<organism evidence="1 2">
    <name type="scientific">Victivallis vadensis</name>
    <dbReference type="NCBI Taxonomy" id="172901"/>
    <lineage>
        <taxon>Bacteria</taxon>
        <taxon>Pseudomonadati</taxon>
        <taxon>Lentisphaerota</taxon>
        <taxon>Lentisphaeria</taxon>
        <taxon>Victivallales</taxon>
        <taxon>Victivallaceae</taxon>
        <taxon>Victivallis</taxon>
    </lineage>
</organism>
<dbReference type="EMBL" id="JABAEW010000001">
    <property type="protein sequence ID" value="NMD84974.1"/>
    <property type="molecule type" value="Genomic_DNA"/>
</dbReference>
<evidence type="ECO:0000313" key="2">
    <source>
        <dbReference type="Proteomes" id="UP000576225"/>
    </source>
</evidence>
<comment type="caution">
    <text evidence="1">The sequence shown here is derived from an EMBL/GenBank/DDBJ whole genome shotgun (WGS) entry which is preliminary data.</text>
</comment>
<protein>
    <submittedName>
        <fullName evidence="1">Uncharacterized protein</fullName>
    </submittedName>
</protein>
<dbReference type="Proteomes" id="UP000576225">
    <property type="component" value="Unassembled WGS sequence"/>
</dbReference>